<dbReference type="Pfam" id="PF02714">
    <property type="entry name" value="RSN1_7TM"/>
    <property type="match status" value="1"/>
</dbReference>
<feature type="region of interest" description="Disordered" evidence="7">
    <location>
        <begin position="1183"/>
        <end position="1399"/>
    </location>
</feature>
<comment type="subcellular location">
    <subcellularLocation>
        <location evidence="1">Membrane</location>
        <topology evidence="1">Multi-pass membrane protein</topology>
    </subcellularLocation>
</comment>
<evidence type="ECO:0000256" key="2">
    <source>
        <dbReference type="ARBA" id="ARBA00007779"/>
    </source>
</evidence>
<evidence type="ECO:0000313" key="12">
    <source>
        <dbReference type="EMBL" id="ORY50193.1"/>
    </source>
</evidence>
<dbReference type="InterPro" id="IPR003864">
    <property type="entry name" value="CSC1/OSCA1-like_7TM"/>
</dbReference>
<feature type="transmembrane region" description="Helical" evidence="8">
    <location>
        <begin position="746"/>
        <end position="768"/>
    </location>
</feature>
<feature type="compositionally biased region" description="Basic and acidic residues" evidence="7">
    <location>
        <begin position="1347"/>
        <end position="1378"/>
    </location>
</feature>
<evidence type="ECO:0000259" key="10">
    <source>
        <dbReference type="Pfam" id="PF13967"/>
    </source>
</evidence>
<dbReference type="EMBL" id="MCGR01000110">
    <property type="protein sequence ID" value="ORY50193.1"/>
    <property type="molecule type" value="Genomic_DNA"/>
</dbReference>
<feature type="domain" description="CSC1/OSCA1-like 7TM region" evidence="9">
    <location>
        <begin position="561"/>
        <end position="830"/>
    </location>
</feature>
<feature type="compositionally biased region" description="Basic and acidic residues" evidence="7">
    <location>
        <begin position="303"/>
        <end position="315"/>
    </location>
</feature>
<comment type="similarity">
    <text evidence="2">Belongs to the CSC1 (TC 1.A.17) family.</text>
</comment>
<dbReference type="InterPro" id="IPR027815">
    <property type="entry name" value="CSC1/OSCA1-like_cyt"/>
</dbReference>
<feature type="transmembrane region" description="Helical" evidence="8">
    <location>
        <begin position="813"/>
        <end position="833"/>
    </location>
</feature>
<evidence type="ECO:0000256" key="5">
    <source>
        <dbReference type="ARBA" id="ARBA00022989"/>
    </source>
</evidence>
<feature type="region of interest" description="Disordered" evidence="7">
    <location>
        <begin position="1031"/>
        <end position="1053"/>
    </location>
</feature>
<keyword evidence="3" id="KW-0813">Transport</keyword>
<feature type="compositionally biased region" description="Pro residues" evidence="7">
    <location>
        <begin position="1270"/>
        <end position="1279"/>
    </location>
</feature>
<feature type="region of interest" description="Disordered" evidence="7">
    <location>
        <begin position="924"/>
        <end position="1007"/>
    </location>
</feature>
<gene>
    <name evidence="12" type="ORF">BCR35DRAFT_310762</name>
</gene>
<dbReference type="GO" id="GO:0005886">
    <property type="term" value="C:plasma membrane"/>
    <property type="evidence" value="ECO:0007669"/>
    <property type="project" value="TreeGrafter"/>
</dbReference>
<keyword evidence="6 8" id="KW-0472">Membrane</keyword>
<evidence type="ECO:0000256" key="6">
    <source>
        <dbReference type="ARBA" id="ARBA00023136"/>
    </source>
</evidence>
<name>A0A1Y2CT56_9BASI</name>
<feature type="transmembrane region" description="Helical" evidence="8">
    <location>
        <begin position="608"/>
        <end position="632"/>
    </location>
</feature>
<dbReference type="PANTHER" id="PTHR13018">
    <property type="entry name" value="PROBABLE MEMBRANE PROTEIN DUF221-RELATED"/>
    <property type="match status" value="1"/>
</dbReference>
<evidence type="ECO:0000256" key="1">
    <source>
        <dbReference type="ARBA" id="ARBA00004141"/>
    </source>
</evidence>
<accession>A0A1Y2CT56</accession>
<organism evidence="12 13">
    <name type="scientific">Leucosporidium creatinivorum</name>
    <dbReference type="NCBI Taxonomy" id="106004"/>
    <lineage>
        <taxon>Eukaryota</taxon>
        <taxon>Fungi</taxon>
        <taxon>Dikarya</taxon>
        <taxon>Basidiomycota</taxon>
        <taxon>Pucciniomycotina</taxon>
        <taxon>Microbotryomycetes</taxon>
        <taxon>Leucosporidiales</taxon>
        <taxon>Leucosporidium</taxon>
    </lineage>
</organism>
<reference evidence="12 13" key="1">
    <citation type="submission" date="2016-07" db="EMBL/GenBank/DDBJ databases">
        <title>Pervasive Adenine N6-methylation of Active Genes in Fungi.</title>
        <authorList>
            <consortium name="DOE Joint Genome Institute"/>
            <person name="Mondo S.J."/>
            <person name="Dannebaum R.O."/>
            <person name="Kuo R.C."/>
            <person name="Labutti K."/>
            <person name="Haridas S."/>
            <person name="Kuo A."/>
            <person name="Salamov A."/>
            <person name="Ahrendt S.R."/>
            <person name="Lipzen A."/>
            <person name="Sullivan W."/>
            <person name="Andreopoulos W.B."/>
            <person name="Clum A."/>
            <person name="Lindquist E."/>
            <person name="Daum C."/>
            <person name="Ramamoorthy G.K."/>
            <person name="Gryganskyi A."/>
            <person name="Culley D."/>
            <person name="Magnuson J.K."/>
            <person name="James T.Y."/>
            <person name="O'Malley M.A."/>
            <person name="Stajich J.E."/>
            <person name="Spatafora J.W."/>
            <person name="Visel A."/>
            <person name="Grigoriev I.V."/>
        </authorList>
    </citation>
    <scope>NUCLEOTIDE SEQUENCE [LARGE SCALE GENOMIC DNA]</scope>
    <source>
        <strain evidence="12 13">62-1032</strain>
    </source>
</reference>
<evidence type="ECO:0000256" key="4">
    <source>
        <dbReference type="ARBA" id="ARBA00022692"/>
    </source>
</evidence>
<feature type="domain" description="CSC1/OSCA1-like N-terminal transmembrane" evidence="10">
    <location>
        <begin position="85"/>
        <end position="191"/>
    </location>
</feature>
<evidence type="ECO:0000313" key="13">
    <source>
        <dbReference type="Proteomes" id="UP000193467"/>
    </source>
</evidence>
<dbReference type="InParanoid" id="A0A1Y2CT56"/>
<feature type="compositionally biased region" description="Polar residues" evidence="7">
    <location>
        <begin position="1297"/>
        <end position="1311"/>
    </location>
</feature>
<feature type="compositionally biased region" description="Polar residues" evidence="7">
    <location>
        <begin position="275"/>
        <end position="297"/>
    </location>
</feature>
<dbReference type="InterPro" id="IPR045122">
    <property type="entry name" value="Csc1-like"/>
</dbReference>
<sequence>MTTIDEREYTSTFEGLKSTAITAGVVLVAGFCGQEVLKRLRRYPEEDAARARGEKVRDRGSEGYAMGYLFRARSYIAWNPTSDFGRYPFTWIWTTSMKLPEKFYETHCGPDATVYLRFLRGSFYWTCLSVCTVFPTLLSINFIESSDDVSTSSLERASLSSLTKSVNGTRLLWVHVICIWFLTLTWMSTLVWVGYGAIRIRRNVLRALLRDEVERHQEEKVLPPREPRPSDPQDERDVGWRFRTVLMRNIPPAMRSEEAIREYFEGHLRGKTPVNPHSSHTSISMHPSTDDSLSVNPSFPPPPHEKSTEGEEPERTLISDIIVVRRAQEINELYTKYRAVEYALESAHCALAENVMRFVKAKVEEEERAKAGEPPRRRPLVSLGRLFRREEEVVPEDVERLAREGDSRLVEALGGFLPGGSPPLDPSGQPLSLWTVLHDLHATPILLDRFQPLFKLRHFRGQSIPSIDYHLAKLNLLATLIEDKRSHPEAFEAAPSAFITFERASDARRARKELKWRPGGKVFAGKILECKIKMAPEVRDLDWNRLVYVSLSADILRGALLQVLIWAATIFWVIPLSFLVGLLSLNSIAKYIPRLATFLESNTATQTLFSSLLPTGIVALLGMLVPTLIGIITRNGQALITVSKLHALVQSRYWVWLMINIVIVFCVGLSAFTAFLDAFKSPGSVLTVIASAFPKGATFFVSWTLLVVGLHHGIEICLLGIPYINHATIRKLKAPRKREVEALPRSFNYAYWAPNHLLVFAVTAIFAILNPLVIAFNAFYQAFVIIVFKNQFAHTYYRRWYENNGRFIFRRCFRYSLDAFIVGQVVAVALLWVLKYFKLGGACIPLIPITAFVKLIGTRWFDKLMNEIDELEIDLVCGEGDVSPELSVPLTDKDEDIHRLKPSELASTMKSFVVTTLPSLTFRPDAPLPSVPSPHKLSTHVRPRSDSRHTAARPRLRSRSNSARPKLARSSLDDDRPMLAPIVSNTSGVSSHELHDMGKPSPKSSPIMQQPSITGKLDLFAFSKGEAPFAEPASAKQSSLITPHPPVIRDDRPVTNVRYDNPAQVASLARSLWLPRDPLLPCDLGDTVDYWGRALVSSEGGRGIIGSWDENLTDAEDEVLERPGREASDELLMPRPSLKRVGSHLSLKSADNGGLRRKGTERIRVAGDVAAKIEAEEGVKVVGARRRGSSGGSTMLPGRAPSMRRRGTGGSTHDGSTPGSPPSPTLHRHPLSPHKSSPRIPTFTDEPETLNPPPSSHSNSASTSTSAGYPFPPPQPPSPHSTLRRRPSHVEEPPTSPGASSLSPTFTSPRSPTIIRRGRSTSVAVSMGPSIAEDAEGEVSISQAEALRNELLEEEREEHKKRVAREEARKKNEERDKTGGWLARMLLSNEDEGDVQGRV</sequence>
<evidence type="ECO:0000256" key="8">
    <source>
        <dbReference type="SAM" id="Phobius"/>
    </source>
</evidence>
<evidence type="ECO:0000259" key="9">
    <source>
        <dbReference type="Pfam" id="PF02714"/>
    </source>
</evidence>
<dbReference type="GO" id="GO:0005227">
    <property type="term" value="F:calcium-activated cation channel activity"/>
    <property type="evidence" value="ECO:0007669"/>
    <property type="project" value="InterPro"/>
</dbReference>
<dbReference type="Pfam" id="PF14703">
    <property type="entry name" value="PHM7_cyt"/>
    <property type="match status" value="1"/>
</dbReference>
<evidence type="ECO:0000256" key="7">
    <source>
        <dbReference type="SAM" id="MobiDB-lite"/>
    </source>
</evidence>
<feature type="transmembrane region" description="Helical" evidence="8">
    <location>
        <begin position="696"/>
        <end position="725"/>
    </location>
</feature>
<feature type="compositionally biased region" description="Acidic residues" evidence="7">
    <location>
        <begin position="1389"/>
        <end position="1399"/>
    </location>
</feature>
<protein>
    <recommendedName>
        <fullName evidence="14">DUF221-domain-containing protein</fullName>
    </recommendedName>
</protein>
<evidence type="ECO:0000256" key="3">
    <source>
        <dbReference type="ARBA" id="ARBA00022448"/>
    </source>
</evidence>
<evidence type="ECO:0008006" key="14">
    <source>
        <dbReference type="Google" id="ProtNLM"/>
    </source>
</evidence>
<feature type="compositionally biased region" description="Low complexity" evidence="7">
    <location>
        <begin position="1256"/>
        <end position="1267"/>
    </location>
</feature>
<dbReference type="InterPro" id="IPR032880">
    <property type="entry name" value="CSC1/OSCA1-like_N"/>
</dbReference>
<feature type="transmembrane region" description="Helical" evidence="8">
    <location>
        <begin position="563"/>
        <end position="588"/>
    </location>
</feature>
<dbReference type="OrthoDB" id="1689567at2759"/>
<feature type="domain" description="CSC1/OSCA1-like cytosolic" evidence="11">
    <location>
        <begin position="316"/>
        <end position="543"/>
    </location>
</feature>
<feature type="transmembrane region" description="Helical" evidence="8">
    <location>
        <begin position="172"/>
        <end position="198"/>
    </location>
</feature>
<proteinExistence type="inferred from homology"/>
<keyword evidence="5 8" id="KW-1133">Transmembrane helix</keyword>
<keyword evidence="13" id="KW-1185">Reference proteome</keyword>
<feature type="transmembrane region" description="Helical" evidence="8">
    <location>
        <begin position="653"/>
        <end position="676"/>
    </location>
</feature>
<feature type="region of interest" description="Disordered" evidence="7">
    <location>
        <begin position="271"/>
        <end position="315"/>
    </location>
</feature>
<comment type="caution">
    <text evidence="12">The sequence shown here is derived from an EMBL/GenBank/DDBJ whole genome shotgun (WGS) entry which is preliminary data.</text>
</comment>
<dbReference type="PANTHER" id="PTHR13018:SF139">
    <property type="entry name" value="PHOSPHATE METABOLISM PROTEIN 7"/>
    <property type="match status" value="1"/>
</dbReference>
<dbReference type="Proteomes" id="UP000193467">
    <property type="component" value="Unassembled WGS sequence"/>
</dbReference>
<keyword evidence="4 8" id="KW-0812">Transmembrane</keyword>
<feature type="region of interest" description="Disordered" evidence="7">
    <location>
        <begin position="217"/>
        <end position="236"/>
    </location>
</feature>
<feature type="transmembrane region" description="Helical" evidence="8">
    <location>
        <begin position="123"/>
        <end position="143"/>
    </location>
</feature>
<feature type="transmembrane region" description="Helical" evidence="8">
    <location>
        <begin position="774"/>
        <end position="792"/>
    </location>
</feature>
<evidence type="ECO:0000259" key="11">
    <source>
        <dbReference type="Pfam" id="PF14703"/>
    </source>
</evidence>
<dbReference type="Pfam" id="PF13967">
    <property type="entry name" value="RSN1_TM"/>
    <property type="match status" value="1"/>
</dbReference>